<dbReference type="STRING" id="591205.SAMN05421538_10295"/>
<dbReference type="CDD" id="cd02440">
    <property type="entry name" value="AdoMet_MTases"/>
    <property type="match status" value="1"/>
</dbReference>
<feature type="binding site" evidence="6">
    <location>
        <position position="89"/>
    </location>
    <ligand>
        <name>S-adenosyl-L-methionine</name>
        <dbReference type="ChEBI" id="CHEBI:59789"/>
    </ligand>
</feature>
<proteinExistence type="predicted"/>
<dbReference type="PRINTS" id="PR00996">
    <property type="entry name" value="CHERMTFRASE"/>
</dbReference>
<gene>
    <name evidence="8" type="ORF">SAMN05421538_10295</name>
</gene>
<dbReference type="InterPro" id="IPR050903">
    <property type="entry name" value="Bact_Chemotaxis_MeTrfase"/>
</dbReference>
<dbReference type="InterPro" id="IPR036804">
    <property type="entry name" value="CheR_N_sf"/>
</dbReference>
<dbReference type="Gene3D" id="1.10.155.10">
    <property type="entry name" value="Chemotaxis receptor methyltransferase CheR, N-terminal domain"/>
    <property type="match status" value="1"/>
</dbReference>
<dbReference type="Pfam" id="PF03705">
    <property type="entry name" value="CheR_N"/>
    <property type="match status" value="1"/>
</dbReference>
<dbReference type="InterPro" id="IPR022641">
    <property type="entry name" value="CheR_N"/>
</dbReference>
<dbReference type="GO" id="GO:0008983">
    <property type="term" value="F:protein-glutamate O-methyltransferase activity"/>
    <property type="evidence" value="ECO:0007669"/>
    <property type="project" value="UniProtKB-EC"/>
</dbReference>
<dbReference type="PANTHER" id="PTHR24422">
    <property type="entry name" value="CHEMOTAXIS PROTEIN METHYLTRANSFERASE"/>
    <property type="match status" value="1"/>
</dbReference>
<keyword evidence="3 5" id="KW-0808">Transferase</keyword>
<dbReference type="EMBL" id="FNAH01000002">
    <property type="protein sequence ID" value="SDD63455.1"/>
    <property type="molecule type" value="Genomic_DNA"/>
</dbReference>
<dbReference type="InterPro" id="IPR000780">
    <property type="entry name" value="CheR_MeTrfase"/>
</dbReference>
<feature type="binding site" evidence="6">
    <location>
        <begin position="224"/>
        <end position="225"/>
    </location>
    <ligand>
        <name>S-adenosyl-L-methionine</name>
        <dbReference type="ChEBI" id="CHEBI:59789"/>
    </ligand>
</feature>
<dbReference type="RefSeq" id="WP_090521156.1">
    <property type="nucleotide sequence ID" value="NZ_FNAH01000002.1"/>
</dbReference>
<feature type="binding site" evidence="6">
    <location>
        <position position="83"/>
    </location>
    <ligand>
        <name>S-adenosyl-L-methionine</name>
        <dbReference type="ChEBI" id="CHEBI:59789"/>
    </ligand>
</feature>
<keyword evidence="2 5" id="KW-0489">Methyltransferase</keyword>
<evidence type="ECO:0000313" key="9">
    <source>
        <dbReference type="Proteomes" id="UP000199344"/>
    </source>
</evidence>
<evidence type="ECO:0000256" key="4">
    <source>
        <dbReference type="ARBA" id="ARBA00022691"/>
    </source>
</evidence>
<evidence type="ECO:0000256" key="2">
    <source>
        <dbReference type="ARBA" id="ARBA00022603"/>
    </source>
</evidence>
<dbReference type="PANTHER" id="PTHR24422:SF19">
    <property type="entry name" value="CHEMOTAXIS PROTEIN METHYLTRANSFERASE"/>
    <property type="match status" value="1"/>
</dbReference>
<dbReference type="Gene3D" id="3.40.50.150">
    <property type="entry name" value="Vaccinia Virus protein VP39"/>
    <property type="match status" value="1"/>
</dbReference>
<comment type="function">
    <text evidence="5">Methylation of the membrane-bound methyl-accepting chemotaxis proteins (MCP) to form gamma-glutamyl methyl ester residues in MCP.</text>
</comment>
<dbReference type="SUPFAM" id="SSF47757">
    <property type="entry name" value="Chemotaxis receptor methyltransferase CheR, N-terminal domain"/>
    <property type="match status" value="1"/>
</dbReference>
<organism evidence="8 9">
    <name type="scientific">Paracoccus isoporae</name>
    <dbReference type="NCBI Taxonomy" id="591205"/>
    <lineage>
        <taxon>Bacteria</taxon>
        <taxon>Pseudomonadati</taxon>
        <taxon>Pseudomonadota</taxon>
        <taxon>Alphaproteobacteria</taxon>
        <taxon>Rhodobacterales</taxon>
        <taxon>Paracoccaceae</taxon>
        <taxon>Paracoccus</taxon>
    </lineage>
</organism>
<reference evidence="8 9" key="1">
    <citation type="submission" date="2016-10" db="EMBL/GenBank/DDBJ databases">
        <authorList>
            <person name="de Groot N.N."/>
        </authorList>
    </citation>
    <scope>NUCLEOTIDE SEQUENCE [LARGE SCALE GENOMIC DNA]</scope>
    <source>
        <strain evidence="8 9">DSM 22220</strain>
    </source>
</reference>
<sequence>MNQRAFTPPAWSISDREFDQLSRTIHRYSGIVIGPEKRGMIRARLQKRLVALQLDTLAEYLDIVSGVSGRAERERFVSSLTTNVTSFFREKHHFAFLVEAILPALGDTTRPIRIWSAGCSSGQEPYSIAMSVLDAHPEMAQRLSILGSDIDADVLAKARRGIYAGSSLTGISDDFRSRFFEPVEDGRGTDLRIRAQLRDLVTYQQINLNAGWPISEKFDVIFCRNTAIYFAPQTQCLLWRKFHDVLRPGGWLLIGHSERVPAECHHLLQPAGITAYQKPG</sequence>
<keyword evidence="9" id="KW-1185">Reference proteome</keyword>
<dbReference type="InterPro" id="IPR026024">
    <property type="entry name" value="Chemotaxis_MeTrfase_CheR"/>
</dbReference>
<evidence type="ECO:0000313" key="8">
    <source>
        <dbReference type="EMBL" id="SDD63455.1"/>
    </source>
</evidence>
<dbReference type="AlphaFoldDB" id="A0A1G6WEF9"/>
<dbReference type="Pfam" id="PF01739">
    <property type="entry name" value="CheR"/>
    <property type="match status" value="1"/>
</dbReference>
<accession>A0A1G6WEF9</accession>
<feature type="binding site" evidence="6">
    <location>
        <position position="149"/>
    </location>
    <ligand>
        <name>S-adenosyl-L-methionine</name>
        <dbReference type="ChEBI" id="CHEBI:59789"/>
    </ligand>
</feature>
<evidence type="ECO:0000256" key="5">
    <source>
        <dbReference type="PIRNR" id="PIRNR000410"/>
    </source>
</evidence>
<dbReference type="PIRSF" id="PIRSF000410">
    <property type="entry name" value="CheR"/>
    <property type="match status" value="1"/>
</dbReference>
<evidence type="ECO:0000256" key="6">
    <source>
        <dbReference type="PIRSR" id="PIRSR000410-1"/>
    </source>
</evidence>
<keyword evidence="4 5" id="KW-0949">S-adenosyl-L-methionine</keyword>
<dbReference type="PROSITE" id="PS50123">
    <property type="entry name" value="CHER"/>
    <property type="match status" value="1"/>
</dbReference>
<dbReference type="OrthoDB" id="9816309at2"/>
<dbReference type="GO" id="GO:0032259">
    <property type="term" value="P:methylation"/>
    <property type="evidence" value="ECO:0007669"/>
    <property type="project" value="UniProtKB-KW"/>
</dbReference>
<feature type="binding site" evidence="6">
    <location>
        <position position="85"/>
    </location>
    <ligand>
        <name>S-adenosyl-L-methionine</name>
        <dbReference type="ChEBI" id="CHEBI:59789"/>
    </ligand>
</feature>
<dbReference type="Proteomes" id="UP000199344">
    <property type="component" value="Unassembled WGS sequence"/>
</dbReference>
<feature type="binding site" evidence="6">
    <location>
        <position position="124"/>
    </location>
    <ligand>
        <name>S-adenosyl-L-methionine</name>
        <dbReference type="ChEBI" id="CHEBI:59789"/>
    </ligand>
</feature>
<dbReference type="InterPro" id="IPR029063">
    <property type="entry name" value="SAM-dependent_MTases_sf"/>
</dbReference>
<evidence type="ECO:0000259" key="7">
    <source>
        <dbReference type="PROSITE" id="PS50123"/>
    </source>
</evidence>
<feature type="domain" description="CheR-type methyltransferase" evidence="7">
    <location>
        <begin position="12"/>
        <end position="280"/>
    </location>
</feature>
<comment type="catalytic activity">
    <reaction evidence="1 5">
        <text>L-glutamyl-[protein] + S-adenosyl-L-methionine = [protein]-L-glutamate 5-O-methyl ester + S-adenosyl-L-homocysteine</text>
        <dbReference type="Rhea" id="RHEA:24452"/>
        <dbReference type="Rhea" id="RHEA-COMP:10208"/>
        <dbReference type="Rhea" id="RHEA-COMP:10311"/>
        <dbReference type="ChEBI" id="CHEBI:29973"/>
        <dbReference type="ChEBI" id="CHEBI:57856"/>
        <dbReference type="ChEBI" id="CHEBI:59789"/>
        <dbReference type="ChEBI" id="CHEBI:82795"/>
        <dbReference type="EC" id="2.1.1.80"/>
    </reaction>
</comment>
<dbReference type="SUPFAM" id="SSF53335">
    <property type="entry name" value="S-adenosyl-L-methionine-dependent methyltransferases"/>
    <property type="match status" value="1"/>
</dbReference>
<dbReference type="EC" id="2.1.1.80" evidence="5"/>
<name>A0A1G6WEF9_9RHOB</name>
<protein>
    <recommendedName>
        <fullName evidence="5">Chemotaxis protein methyltransferase</fullName>
        <ecNumber evidence="5">2.1.1.80</ecNumber>
    </recommendedName>
</protein>
<dbReference type="InterPro" id="IPR022642">
    <property type="entry name" value="CheR_C"/>
</dbReference>
<evidence type="ECO:0000256" key="3">
    <source>
        <dbReference type="ARBA" id="ARBA00022679"/>
    </source>
</evidence>
<feature type="binding site" evidence="6">
    <location>
        <begin position="207"/>
        <end position="208"/>
    </location>
    <ligand>
        <name>S-adenosyl-L-methionine</name>
        <dbReference type="ChEBI" id="CHEBI:59789"/>
    </ligand>
</feature>
<evidence type="ECO:0000256" key="1">
    <source>
        <dbReference type="ARBA" id="ARBA00001541"/>
    </source>
</evidence>
<dbReference type="SMART" id="SM00138">
    <property type="entry name" value="MeTrc"/>
    <property type="match status" value="1"/>
</dbReference>